<dbReference type="EMBL" id="ASPP01007394">
    <property type="protein sequence ID" value="ETO27211.1"/>
    <property type="molecule type" value="Genomic_DNA"/>
</dbReference>
<sequence length="486" mass="54086">KRTYINISGKSLCGLDAAEEYVFETKEVGRKLEKDNDENILQEEVARVKAFPKSAQSAPHLSGHRQSSSYQLVISDEIGADGTPAMTDTASSSGNNNSNTNQLPLSGTGAGVNRTSPRTLTSGSQPVTLQPKKANSSHDVGATTEMSKKTALTGEDNNTVKSTSSANDSAVTTLSLNPYGSLNRSVHFFPFANTISNSPKTTPRQAAVDASKMRQVSTRSDMTTSHYSRYGEALEEEVEFGWFIFLLQSFFYTYVTNIRIYRAGGVGNNDKAFESFTTSPETTARDRANSREPVENLRYSSAPLLPSEPLKDNLSEKQSPEKRWSLIKGNEEKSAVDTPKEIPVMEHEKSNYLSVVTKHRESWSGTSSKSKPRSVLRSLSIFFFPQNYTTLPSQKAFTDFINRHGPIEEINENMSEDLVLMILDALDACLLSVLKNMRKPFARFQMTAHEKLKADDFYRSINNKNYPLFFNNFAKVSKDKAKMKCN</sequence>
<gene>
    <name evidence="2" type="ORF">RFI_09917</name>
</gene>
<comment type="caution">
    <text evidence="2">The sequence shown here is derived from an EMBL/GenBank/DDBJ whole genome shotgun (WGS) entry which is preliminary data.</text>
</comment>
<organism evidence="2 3">
    <name type="scientific">Reticulomyxa filosa</name>
    <dbReference type="NCBI Taxonomy" id="46433"/>
    <lineage>
        <taxon>Eukaryota</taxon>
        <taxon>Sar</taxon>
        <taxon>Rhizaria</taxon>
        <taxon>Retaria</taxon>
        <taxon>Foraminifera</taxon>
        <taxon>Monothalamids</taxon>
        <taxon>Reticulomyxidae</taxon>
        <taxon>Reticulomyxa</taxon>
    </lineage>
</organism>
<reference evidence="2 3" key="1">
    <citation type="journal article" date="2013" name="Curr. Biol.">
        <title>The Genome of the Foraminiferan Reticulomyxa filosa.</title>
        <authorList>
            <person name="Glockner G."/>
            <person name="Hulsmann N."/>
            <person name="Schleicher M."/>
            <person name="Noegel A.A."/>
            <person name="Eichinger L."/>
            <person name="Gallinger C."/>
            <person name="Pawlowski J."/>
            <person name="Sierra R."/>
            <person name="Euteneuer U."/>
            <person name="Pillet L."/>
            <person name="Moustafa A."/>
            <person name="Platzer M."/>
            <person name="Groth M."/>
            <person name="Szafranski K."/>
            <person name="Schliwa M."/>
        </authorList>
    </citation>
    <scope>NUCLEOTIDE SEQUENCE [LARGE SCALE GENOMIC DNA]</scope>
</reference>
<protein>
    <submittedName>
        <fullName evidence="2">Uncharacterized protein</fullName>
    </submittedName>
</protein>
<evidence type="ECO:0000313" key="3">
    <source>
        <dbReference type="Proteomes" id="UP000023152"/>
    </source>
</evidence>
<feature type="region of interest" description="Disordered" evidence="1">
    <location>
        <begin position="80"/>
        <end position="165"/>
    </location>
</feature>
<feature type="compositionally biased region" description="Polar residues" evidence="1">
    <location>
        <begin position="155"/>
        <end position="165"/>
    </location>
</feature>
<keyword evidence="3" id="KW-1185">Reference proteome</keyword>
<feature type="compositionally biased region" description="Polar residues" evidence="1">
    <location>
        <begin position="113"/>
        <end position="138"/>
    </location>
</feature>
<evidence type="ECO:0000313" key="2">
    <source>
        <dbReference type="EMBL" id="ETO27211.1"/>
    </source>
</evidence>
<dbReference type="Proteomes" id="UP000023152">
    <property type="component" value="Unassembled WGS sequence"/>
</dbReference>
<feature type="non-terminal residue" evidence="2">
    <location>
        <position position="1"/>
    </location>
</feature>
<dbReference type="AlphaFoldDB" id="X6NMG2"/>
<feature type="region of interest" description="Disordered" evidence="1">
    <location>
        <begin position="275"/>
        <end position="337"/>
    </location>
</feature>
<proteinExistence type="predicted"/>
<feature type="compositionally biased region" description="Basic and acidic residues" evidence="1">
    <location>
        <begin position="283"/>
        <end position="295"/>
    </location>
</feature>
<feature type="compositionally biased region" description="Basic and acidic residues" evidence="1">
    <location>
        <begin position="309"/>
        <end position="337"/>
    </location>
</feature>
<evidence type="ECO:0000256" key="1">
    <source>
        <dbReference type="SAM" id="MobiDB-lite"/>
    </source>
</evidence>
<feature type="compositionally biased region" description="Low complexity" evidence="1">
    <location>
        <begin position="91"/>
        <end position="101"/>
    </location>
</feature>
<accession>X6NMG2</accession>
<name>X6NMG2_RETFI</name>